<dbReference type="AlphaFoldDB" id="A0A3M7Q953"/>
<evidence type="ECO:0000313" key="2">
    <source>
        <dbReference type="Proteomes" id="UP000276133"/>
    </source>
</evidence>
<dbReference type="PANTHER" id="PTHR21054:SF2">
    <property type="entry name" value="MIP04191P"/>
    <property type="match status" value="1"/>
</dbReference>
<name>A0A3M7Q953_BRAPC</name>
<protein>
    <submittedName>
        <fullName evidence="1">Zinc metallo ase</fullName>
    </submittedName>
</protein>
<dbReference type="InterPro" id="IPR053002">
    <property type="entry name" value="Metalloproteinase_M10B"/>
</dbReference>
<organism evidence="1 2">
    <name type="scientific">Brachionus plicatilis</name>
    <name type="common">Marine rotifer</name>
    <name type="synonym">Brachionus muelleri</name>
    <dbReference type="NCBI Taxonomy" id="10195"/>
    <lineage>
        <taxon>Eukaryota</taxon>
        <taxon>Metazoa</taxon>
        <taxon>Spiralia</taxon>
        <taxon>Gnathifera</taxon>
        <taxon>Rotifera</taxon>
        <taxon>Eurotatoria</taxon>
        <taxon>Monogononta</taxon>
        <taxon>Pseudotrocha</taxon>
        <taxon>Ploima</taxon>
        <taxon>Brachionidae</taxon>
        <taxon>Brachionus</taxon>
    </lineage>
</organism>
<comment type="caution">
    <text evidence="1">The sequence shown here is derived from an EMBL/GenBank/DDBJ whole genome shotgun (WGS) entry which is preliminary data.</text>
</comment>
<gene>
    <name evidence="1" type="ORF">BpHYR1_025914</name>
</gene>
<evidence type="ECO:0000313" key="1">
    <source>
        <dbReference type="EMBL" id="RNA07930.1"/>
    </source>
</evidence>
<accession>A0A3M7Q953</accession>
<dbReference type="InterPro" id="IPR021917">
    <property type="entry name" value="Unchr_Zn-peptidase-like"/>
</dbReference>
<dbReference type="Proteomes" id="UP000276133">
    <property type="component" value="Unassembled WGS sequence"/>
</dbReference>
<dbReference type="Pfam" id="PF12044">
    <property type="entry name" value="Metallopep"/>
    <property type="match status" value="1"/>
</dbReference>
<sequence length="534" mass="62115">MIEILNVKPGDVFHNSIVLLHGLCNDKNPNNIQCFDSNGSVSNWSVINNQFKVFVHLIFGRNEITLKTNETQLKIILFRRLVKSERIVRVLYIVCQDDCSNGQFQSNDNNNDQKNALNRIHLNVRLLQTFLSEAILKQFKIRKTFFLKCDADLEEICSCEIFRTKLKISEALSISSNEIFTYLLNEINKNFNSDEKFIAILSFTRYFPEKIGTIFQKTKGYCALAAQNLAVYGTACLFTWAENLSDLENKIYDQNQVDSNYMNDSAFRNTYSDCYSTTLGSLLHEMSHLFDLGHNFEGIMHRGFDDLKNFISIQTNECFCYENFRLAKALNGEIDRISVFKSQEILDNEKTYIEKKIAHFKSNCEKQTIFYQKSLNFYLSSSTKRKSQCECLKNCYYTFSNLMIFFYNKFFNETQNCGGQIKFIKISNKLFNVLSDNRLIWYQLGTSKRNLEFDSGDPCNSKNDLISLKLKEHSNYEYLLEFNLSNLLKRLLEINETRDGCNNLSQIKHSSVDSIALFLMDDNGLIFRENISVK</sequence>
<dbReference type="OrthoDB" id="74460at2759"/>
<keyword evidence="2" id="KW-1185">Reference proteome</keyword>
<dbReference type="PANTHER" id="PTHR21054">
    <property type="entry name" value="ZINC METALLOPROTEINASE-RELATED"/>
    <property type="match status" value="1"/>
</dbReference>
<dbReference type="EMBL" id="REGN01006900">
    <property type="protein sequence ID" value="RNA07930.1"/>
    <property type="molecule type" value="Genomic_DNA"/>
</dbReference>
<proteinExistence type="predicted"/>
<reference evidence="1 2" key="1">
    <citation type="journal article" date="2018" name="Sci. Rep.">
        <title>Genomic signatures of local adaptation to the degree of environmental predictability in rotifers.</title>
        <authorList>
            <person name="Franch-Gras L."/>
            <person name="Hahn C."/>
            <person name="Garcia-Roger E.M."/>
            <person name="Carmona M.J."/>
            <person name="Serra M."/>
            <person name="Gomez A."/>
        </authorList>
    </citation>
    <scope>NUCLEOTIDE SEQUENCE [LARGE SCALE GENOMIC DNA]</scope>
    <source>
        <strain evidence="1">HYR1</strain>
    </source>
</reference>